<reference evidence="1 2" key="1">
    <citation type="submission" date="2019-06" db="EMBL/GenBank/DDBJ databases">
        <title>Genomic Encyclopedia of Type Strains, Phase IV (KMG-V): Genome sequencing to study the core and pangenomes of soil and plant-associated prokaryotes.</title>
        <authorList>
            <person name="Whitman W."/>
        </authorList>
    </citation>
    <scope>NUCLEOTIDE SEQUENCE [LARGE SCALE GENOMIC DNA]</scope>
    <source>
        <strain evidence="1 2">BR 10556</strain>
    </source>
</reference>
<gene>
    <name evidence="1" type="ORF">FBZ95_110226</name>
</gene>
<dbReference type="AlphaFoldDB" id="A0A560JI91"/>
<organism evidence="1 2">
    <name type="scientific">Bradyrhizobium sacchari</name>
    <dbReference type="NCBI Taxonomy" id="1399419"/>
    <lineage>
        <taxon>Bacteria</taxon>
        <taxon>Pseudomonadati</taxon>
        <taxon>Pseudomonadota</taxon>
        <taxon>Alphaproteobacteria</taxon>
        <taxon>Hyphomicrobiales</taxon>
        <taxon>Nitrobacteraceae</taxon>
        <taxon>Bradyrhizobium</taxon>
    </lineage>
</organism>
<sequence>MVAADGDSRYFDTENACFQGFSRRKPLGVLSVQIDHETDGRMLHEIATADSEASDLDQPGQNGRRADLNFVADCRQMDTVITDQNGPFEHA</sequence>
<comment type="caution">
    <text evidence="1">The sequence shown here is derived from an EMBL/GenBank/DDBJ whole genome shotgun (WGS) entry which is preliminary data.</text>
</comment>
<accession>A0A560JI91</accession>
<dbReference type="Proteomes" id="UP000315914">
    <property type="component" value="Unassembled WGS sequence"/>
</dbReference>
<keyword evidence="2" id="KW-1185">Reference proteome</keyword>
<name>A0A560JI91_9BRAD</name>
<protein>
    <submittedName>
        <fullName evidence="1">Uncharacterized protein</fullName>
    </submittedName>
</protein>
<evidence type="ECO:0000313" key="1">
    <source>
        <dbReference type="EMBL" id="TWB69104.1"/>
    </source>
</evidence>
<proteinExistence type="predicted"/>
<dbReference type="EMBL" id="VITW01000010">
    <property type="protein sequence ID" value="TWB69104.1"/>
    <property type="molecule type" value="Genomic_DNA"/>
</dbReference>
<evidence type="ECO:0000313" key="2">
    <source>
        <dbReference type="Proteomes" id="UP000315914"/>
    </source>
</evidence>